<feature type="signal peptide" evidence="8">
    <location>
        <begin position="1"/>
        <end position="28"/>
    </location>
</feature>
<evidence type="ECO:0000256" key="3">
    <source>
        <dbReference type="ARBA" id="ARBA00022723"/>
    </source>
</evidence>
<evidence type="ECO:0000313" key="12">
    <source>
        <dbReference type="EMBL" id="TCO55209.1"/>
    </source>
</evidence>
<protein>
    <recommendedName>
        <fullName evidence="8">Neutral metalloproteinase</fullName>
        <ecNumber evidence="8">3.4.24.-</ecNumber>
    </recommendedName>
</protein>
<keyword evidence="8" id="KW-0732">Signal</keyword>
<dbReference type="Pfam" id="PF01447">
    <property type="entry name" value="Peptidase_M4"/>
    <property type="match status" value="1"/>
</dbReference>
<gene>
    <name evidence="12" type="ORF">EV192_108499</name>
</gene>
<evidence type="ECO:0000256" key="7">
    <source>
        <dbReference type="PIRSR" id="PIRSR623612-1"/>
    </source>
</evidence>
<dbReference type="Proteomes" id="UP000295680">
    <property type="component" value="Unassembled WGS sequence"/>
</dbReference>
<evidence type="ECO:0000313" key="13">
    <source>
        <dbReference type="Proteomes" id="UP000295680"/>
    </source>
</evidence>
<dbReference type="GO" id="GO:0046872">
    <property type="term" value="F:metal ion binding"/>
    <property type="evidence" value="ECO:0007669"/>
    <property type="project" value="UniProtKB-UniRule"/>
</dbReference>
<dbReference type="OrthoDB" id="345880at2"/>
<comment type="subcellular location">
    <subcellularLocation>
        <location evidence="8">Secreted</location>
    </subcellularLocation>
</comment>
<dbReference type="Gene3D" id="1.10.390.10">
    <property type="entry name" value="Neutral Protease Domain 2"/>
    <property type="match status" value="1"/>
</dbReference>
<feature type="active site" description="Proton donor" evidence="7">
    <location>
        <position position="415"/>
    </location>
</feature>
<dbReference type="GO" id="GO:0030246">
    <property type="term" value="F:carbohydrate binding"/>
    <property type="evidence" value="ECO:0007669"/>
    <property type="project" value="InterPro"/>
</dbReference>
<evidence type="ECO:0000259" key="10">
    <source>
        <dbReference type="Pfam" id="PF01447"/>
    </source>
</evidence>
<dbReference type="Gene3D" id="3.10.170.10">
    <property type="match status" value="1"/>
</dbReference>
<dbReference type="SUPFAM" id="SSF55486">
    <property type="entry name" value="Metalloproteases ('zincins'), catalytic domain"/>
    <property type="match status" value="1"/>
</dbReference>
<reference evidence="12 13" key="1">
    <citation type="submission" date="2019-03" db="EMBL/GenBank/DDBJ databases">
        <title>Genomic Encyclopedia of Type Strains, Phase IV (KMG-IV): sequencing the most valuable type-strain genomes for metagenomic binning, comparative biology and taxonomic classification.</title>
        <authorList>
            <person name="Goeker M."/>
        </authorList>
    </citation>
    <scope>NUCLEOTIDE SEQUENCE [LARGE SCALE GENOMIC DNA]</scope>
    <source>
        <strain evidence="12 13">DSM 45934</strain>
    </source>
</reference>
<evidence type="ECO:0000256" key="4">
    <source>
        <dbReference type="ARBA" id="ARBA00022801"/>
    </source>
</evidence>
<dbReference type="PRINTS" id="PR00730">
    <property type="entry name" value="THERMOLYSIN"/>
</dbReference>
<dbReference type="InterPro" id="IPR027268">
    <property type="entry name" value="Peptidase_M4/M1_CTD_sf"/>
</dbReference>
<dbReference type="EC" id="3.4.24.-" evidence="8"/>
<dbReference type="Pfam" id="PF02868">
    <property type="entry name" value="Peptidase_M4_C"/>
    <property type="match status" value="1"/>
</dbReference>
<feature type="domain" description="Peptidase M4" evidence="10">
    <location>
        <begin position="200"/>
        <end position="336"/>
    </location>
</feature>
<keyword evidence="5 8" id="KW-0862">Zinc</keyword>
<comment type="cofactor">
    <cofactor evidence="8">
        <name>Zn(2+)</name>
        <dbReference type="ChEBI" id="CHEBI:29105"/>
    </cofactor>
</comment>
<evidence type="ECO:0000256" key="2">
    <source>
        <dbReference type="ARBA" id="ARBA00022670"/>
    </source>
</evidence>
<dbReference type="RefSeq" id="WP_132122953.1">
    <property type="nucleotide sequence ID" value="NZ_SLWS01000008.1"/>
</dbReference>
<keyword evidence="8" id="KW-0964">Secreted</keyword>
<dbReference type="CDD" id="cd09597">
    <property type="entry name" value="M4_TLP"/>
    <property type="match status" value="1"/>
</dbReference>
<feature type="chain" id="PRO_5039744814" description="Neutral metalloproteinase" evidence="8">
    <location>
        <begin position="29"/>
        <end position="669"/>
    </location>
</feature>
<dbReference type="SUPFAM" id="SSF51055">
    <property type="entry name" value="Carbohydrate binding domain"/>
    <property type="match status" value="1"/>
</dbReference>
<keyword evidence="4 8" id="KW-0378">Hydrolase</keyword>
<proteinExistence type="inferred from homology"/>
<name>A0A4R2JFX2_9PSEU</name>
<keyword evidence="13" id="KW-1185">Reference proteome</keyword>
<evidence type="ECO:0000256" key="8">
    <source>
        <dbReference type="RuleBase" id="RU366073"/>
    </source>
</evidence>
<dbReference type="PANTHER" id="PTHR33794">
    <property type="entry name" value="BACILLOLYSIN"/>
    <property type="match status" value="1"/>
</dbReference>
<dbReference type="Gene3D" id="2.10.10.20">
    <property type="entry name" value="Carbohydrate-binding module superfamily 5/12"/>
    <property type="match status" value="1"/>
</dbReference>
<comment type="caution">
    <text evidence="12">The sequence shown here is derived from an EMBL/GenBank/DDBJ whole genome shotgun (WGS) entry which is preliminary data.</text>
</comment>
<evidence type="ECO:0000256" key="6">
    <source>
        <dbReference type="ARBA" id="ARBA00023049"/>
    </source>
</evidence>
<evidence type="ECO:0000256" key="9">
    <source>
        <dbReference type="SAM" id="MobiDB-lite"/>
    </source>
</evidence>
<dbReference type="InterPro" id="IPR023612">
    <property type="entry name" value="Peptidase_M4"/>
</dbReference>
<evidence type="ECO:0000259" key="11">
    <source>
        <dbReference type="Pfam" id="PF02868"/>
    </source>
</evidence>
<dbReference type="AlphaFoldDB" id="A0A4R2JFX2"/>
<dbReference type="GO" id="GO:0004222">
    <property type="term" value="F:metalloendopeptidase activity"/>
    <property type="evidence" value="ECO:0007669"/>
    <property type="project" value="UniProtKB-UniRule"/>
</dbReference>
<keyword evidence="3" id="KW-0479">Metal-binding</keyword>
<feature type="active site" evidence="7">
    <location>
        <position position="329"/>
    </location>
</feature>
<dbReference type="GO" id="GO:0004553">
    <property type="term" value="F:hydrolase activity, hydrolyzing O-glycosyl compounds"/>
    <property type="evidence" value="ECO:0007669"/>
    <property type="project" value="InterPro"/>
</dbReference>
<organism evidence="12 13">
    <name type="scientific">Actinocrispum wychmicini</name>
    <dbReference type="NCBI Taxonomy" id="1213861"/>
    <lineage>
        <taxon>Bacteria</taxon>
        <taxon>Bacillati</taxon>
        <taxon>Actinomycetota</taxon>
        <taxon>Actinomycetes</taxon>
        <taxon>Pseudonocardiales</taxon>
        <taxon>Pseudonocardiaceae</taxon>
        <taxon>Actinocrispum</taxon>
    </lineage>
</organism>
<dbReference type="GO" id="GO:0006508">
    <property type="term" value="P:proteolysis"/>
    <property type="evidence" value="ECO:0007669"/>
    <property type="project" value="UniProtKB-KW"/>
</dbReference>
<keyword evidence="2 8" id="KW-0645">Protease</keyword>
<keyword evidence="6 8" id="KW-0482">Metalloprotease</keyword>
<dbReference type="GO" id="GO:0005975">
    <property type="term" value="P:carbohydrate metabolic process"/>
    <property type="evidence" value="ECO:0007669"/>
    <property type="project" value="InterPro"/>
</dbReference>
<evidence type="ECO:0000256" key="1">
    <source>
        <dbReference type="ARBA" id="ARBA00009388"/>
    </source>
</evidence>
<dbReference type="InterPro" id="IPR001570">
    <property type="entry name" value="Peptidase_M4_C_domain"/>
</dbReference>
<feature type="domain" description="Peptidase M4 C-terminal" evidence="11">
    <location>
        <begin position="346"/>
        <end position="503"/>
    </location>
</feature>
<dbReference type="InterPro" id="IPR013856">
    <property type="entry name" value="Peptidase_M4_domain"/>
</dbReference>
<sequence>MKSLRSKRTGLAAFASLALVAALPAATAAANTAATPENLAAAAADRAAATGIGALATGSGETLHRVGFTPGGGGLFYAAYERTYSGLRVVGGDAVVVADGKGVVRDIVAATTAAIRIGTKAGIGPDQARLVAIHQMSTMDSVSTPELVVLAGRTPKLAYEVIVAGTKAAANNDTAPSNLHVFVDAGSGAVAQTRDDVMDGTGNGTYSGTVTIDTARQGARFALTDPTRPGVSCANQAGTIFSRANDVWGNRSGTNLETACVDAYYAEQQEWNMLRDWLGRSGINGQGRGFQARVGLDDVNAFWNGTFASFGHNASRSLQATSIDVVAHEFGHAIFQFTPGGAGTGNENGGLNESTGDIFGALTEAFANNPNDLPDFQVGEKVNLAGQGPIRFMYNPSLLRDPSCFSGQIPSAEVHAAAGPQNHWFYLLAQGSNVTPASPTCNGTTVTGIGIQKAGQIFYNGLLRKTSGWNYAAARQATVAAAAAMFGATECNATKAAWSAVNVPAQAGEAACQPAPANDFAVATDPARVSVRPGQSATVKVLTQVTGGKVQAVKLSASGLPAGATATFTPATVQSGDAATLTISAANATSNGATPVTVTGDGTDADRTAQLRLTVGTACTAAEWAPLTPYLPGNLTTRNGRLWESTWFSTGSEPGTPQSWSTWADQGAC</sequence>
<dbReference type="PANTHER" id="PTHR33794:SF1">
    <property type="entry name" value="BACILLOLYSIN"/>
    <property type="match status" value="1"/>
</dbReference>
<feature type="region of interest" description="Disordered" evidence="9">
    <location>
        <begin position="649"/>
        <end position="669"/>
    </location>
</feature>
<evidence type="ECO:0000256" key="5">
    <source>
        <dbReference type="ARBA" id="ARBA00022833"/>
    </source>
</evidence>
<comment type="similarity">
    <text evidence="1 8">Belongs to the peptidase M4 family.</text>
</comment>
<accession>A0A4R2JFX2</accession>
<dbReference type="EMBL" id="SLWS01000008">
    <property type="protein sequence ID" value="TCO55209.1"/>
    <property type="molecule type" value="Genomic_DNA"/>
</dbReference>
<comment type="function">
    <text evidence="8">Extracellular zinc metalloprotease.</text>
</comment>
<dbReference type="InterPro" id="IPR036573">
    <property type="entry name" value="CBM_sf_5/12"/>
</dbReference>
<dbReference type="InterPro" id="IPR050728">
    <property type="entry name" value="Zinc_Metalloprotease_M4"/>
</dbReference>
<dbReference type="GO" id="GO:0005576">
    <property type="term" value="C:extracellular region"/>
    <property type="evidence" value="ECO:0007669"/>
    <property type="project" value="UniProtKB-SubCell"/>
</dbReference>